<dbReference type="GO" id="GO:0035999">
    <property type="term" value="P:tetrahydrofolate interconversion"/>
    <property type="evidence" value="ECO:0007669"/>
    <property type="project" value="UniProtKB-UniPathway"/>
</dbReference>
<dbReference type="SUPFAM" id="SSF53383">
    <property type="entry name" value="PLP-dependent transferases"/>
    <property type="match status" value="1"/>
</dbReference>
<accession>A0A422NFL8</accession>
<protein>
    <submittedName>
        <fullName evidence="4">Serine hydroxymethyltransferase</fullName>
        <ecNumber evidence="4">2.1.2.1</ecNumber>
    </submittedName>
</protein>
<dbReference type="AlphaFoldDB" id="A0A422NFL8"/>
<gene>
    <name evidence="4" type="ORF">TraAM80_05394</name>
</gene>
<dbReference type="GO" id="GO:0030170">
    <property type="term" value="F:pyridoxal phosphate binding"/>
    <property type="evidence" value="ECO:0007669"/>
    <property type="project" value="TreeGrafter"/>
</dbReference>
<dbReference type="PANTHER" id="PTHR11680">
    <property type="entry name" value="SERINE HYDROXYMETHYLTRANSFERASE"/>
    <property type="match status" value="1"/>
</dbReference>
<sequence length="262" mass="28815">MSGPLAERDPHPANFIEKEKTRQCRSLGLITSENLTSRAVLEYLGSCLTNKYAEGECGNRYCGGAEYVVMIERLTKARAMQAFKLDDTEWGVDVQPYSGSSANFAAYTGLQEPHSRILGLDLPSGGHLTHGFDTAKKRISASWVYFESFPHKVDANGVIDYGALGKISEVFRPTMIVLGASAYGSDLDYVRLQALCDHLVCLLFVGMAHTPGLVAGGVLDSLFPHADVVSTTTHKCLRDPHTAMLFSYLFLQEDSQWRGDRL</sequence>
<evidence type="ECO:0000256" key="1">
    <source>
        <dbReference type="ARBA" id="ARBA00001933"/>
    </source>
</evidence>
<reference evidence="4 5" key="1">
    <citation type="journal article" date="2018" name="BMC Genomics">
        <title>Genomic comparison of Trypanosoma conorhini and Trypanosoma rangeli to Trypanosoma cruzi strains of high and low virulence.</title>
        <authorList>
            <person name="Bradwell K.R."/>
            <person name="Koparde V.N."/>
            <person name="Matveyev A.V."/>
            <person name="Serrano M.G."/>
            <person name="Alves J.M."/>
            <person name="Parikh H."/>
            <person name="Huang B."/>
            <person name="Lee V."/>
            <person name="Espinosa-Alvarez O."/>
            <person name="Ortiz P.A."/>
            <person name="Costa-Martins A.G."/>
            <person name="Teixeira M.M."/>
            <person name="Buck G.A."/>
        </authorList>
    </citation>
    <scope>NUCLEOTIDE SEQUENCE [LARGE SCALE GENOMIC DNA]</scope>
    <source>
        <strain evidence="4 5">AM80</strain>
    </source>
</reference>
<dbReference type="InterPro" id="IPR015424">
    <property type="entry name" value="PyrdxlP-dep_Trfase"/>
</dbReference>
<dbReference type="InterPro" id="IPR049943">
    <property type="entry name" value="Ser_HO-MeTrfase-like"/>
</dbReference>
<dbReference type="EMBL" id="MKGL01000168">
    <property type="protein sequence ID" value="RNF04258.1"/>
    <property type="molecule type" value="Genomic_DNA"/>
</dbReference>
<dbReference type="GO" id="GO:0019264">
    <property type="term" value="P:glycine biosynthetic process from serine"/>
    <property type="evidence" value="ECO:0007669"/>
    <property type="project" value="TreeGrafter"/>
</dbReference>
<evidence type="ECO:0000256" key="2">
    <source>
        <dbReference type="ARBA" id="ARBA00022898"/>
    </source>
</evidence>
<dbReference type="GO" id="GO:0004372">
    <property type="term" value="F:glycine hydroxymethyltransferase activity"/>
    <property type="evidence" value="ECO:0007669"/>
    <property type="project" value="UniProtKB-EC"/>
</dbReference>
<organism evidence="4 5">
    <name type="scientific">Trypanosoma rangeli</name>
    <dbReference type="NCBI Taxonomy" id="5698"/>
    <lineage>
        <taxon>Eukaryota</taxon>
        <taxon>Discoba</taxon>
        <taxon>Euglenozoa</taxon>
        <taxon>Kinetoplastea</taxon>
        <taxon>Metakinetoplastina</taxon>
        <taxon>Trypanosomatida</taxon>
        <taxon>Trypanosomatidae</taxon>
        <taxon>Trypanosoma</taxon>
        <taxon>Herpetosoma</taxon>
    </lineage>
</organism>
<dbReference type="Proteomes" id="UP000283634">
    <property type="component" value="Unassembled WGS sequence"/>
</dbReference>
<evidence type="ECO:0000313" key="5">
    <source>
        <dbReference type="Proteomes" id="UP000283634"/>
    </source>
</evidence>
<keyword evidence="4" id="KW-0808">Transferase</keyword>
<dbReference type="GeneID" id="40329327"/>
<dbReference type="RefSeq" id="XP_029238000.1">
    <property type="nucleotide sequence ID" value="XM_029382273.1"/>
</dbReference>
<name>A0A422NFL8_TRYRA</name>
<dbReference type="UniPathway" id="UPA00193"/>
<comment type="cofactor">
    <cofactor evidence="1">
        <name>pyridoxal 5'-phosphate</name>
        <dbReference type="ChEBI" id="CHEBI:597326"/>
    </cofactor>
</comment>
<dbReference type="PANTHER" id="PTHR11680:SF35">
    <property type="entry name" value="SERINE HYDROXYMETHYLTRANSFERASE 1"/>
    <property type="match status" value="1"/>
</dbReference>
<dbReference type="OrthoDB" id="10265628at2759"/>
<dbReference type="EC" id="2.1.2.1" evidence="4"/>
<feature type="domain" description="Serine hydroxymethyltransferase-like" evidence="3">
    <location>
        <begin position="6"/>
        <end position="247"/>
    </location>
</feature>
<keyword evidence="2" id="KW-0663">Pyridoxal phosphate</keyword>
<dbReference type="Gene3D" id="3.90.1150.10">
    <property type="entry name" value="Aspartate Aminotransferase, domain 1"/>
    <property type="match status" value="1"/>
</dbReference>
<dbReference type="GO" id="GO:0008168">
    <property type="term" value="F:methyltransferase activity"/>
    <property type="evidence" value="ECO:0007669"/>
    <property type="project" value="UniProtKB-KW"/>
</dbReference>
<dbReference type="InterPro" id="IPR015422">
    <property type="entry name" value="PyrdxlP-dep_Trfase_small"/>
</dbReference>
<dbReference type="GO" id="GO:0005739">
    <property type="term" value="C:mitochondrion"/>
    <property type="evidence" value="ECO:0007669"/>
    <property type="project" value="TreeGrafter"/>
</dbReference>
<proteinExistence type="predicted"/>
<dbReference type="GO" id="GO:0032259">
    <property type="term" value="P:methylation"/>
    <property type="evidence" value="ECO:0007669"/>
    <property type="project" value="UniProtKB-KW"/>
</dbReference>
<dbReference type="Pfam" id="PF00464">
    <property type="entry name" value="SHMT"/>
    <property type="match status" value="1"/>
</dbReference>
<dbReference type="InterPro" id="IPR015421">
    <property type="entry name" value="PyrdxlP-dep_Trfase_major"/>
</dbReference>
<keyword evidence="5" id="KW-1185">Reference proteome</keyword>
<dbReference type="OMA" id="KRISASW"/>
<evidence type="ECO:0000259" key="3">
    <source>
        <dbReference type="Pfam" id="PF00464"/>
    </source>
</evidence>
<dbReference type="Gene3D" id="3.40.640.10">
    <property type="entry name" value="Type I PLP-dependent aspartate aminotransferase-like (Major domain)"/>
    <property type="match status" value="1"/>
</dbReference>
<dbReference type="InterPro" id="IPR039429">
    <property type="entry name" value="SHMT-like_dom"/>
</dbReference>
<comment type="caution">
    <text evidence="4">The sequence shown here is derived from an EMBL/GenBank/DDBJ whole genome shotgun (WGS) entry which is preliminary data.</text>
</comment>
<evidence type="ECO:0000313" key="4">
    <source>
        <dbReference type="EMBL" id="RNF04258.1"/>
    </source>
</evidence>
<keyword evidence="4" id="KW-0489">Methyltransferase</keyword>